<protein>
    <submittedName>
        <fullName evidence="1">Uncharacterized protein</fullName>
    </submittedName>
</protein>
<organism evidence="1 2">
    <name type="scientific">Schaedlerella arabinosiphila</name>
    <dbReference type="NCBI Taxonomy" id="2044587"/>
    <lineage>
        <taxon>Bacteria</taxon>
        <taxon>Bacillati</taxon>
        <taxon>Bacillota</taxon>
        <taxon>Clostridia</taxon>
        <taxon>Lachnospirales</taxon>
        <taxon>Lachnospiraceae</taxon>
        <taxon>Schaedlerella</taxon>
    </lineage>
</organism>
<evidence type="ECO:0000313" key="1">
    <source>
        <dbReference type="EMBL" id="RRK35095.1"/>
    </source>
</evidence>
<dbReference type="Proteomes" id="UP000274920">
    <property type="component" value="Unassembled WGS sequence"/>
</dbReference>
<sequence length="118" mass="14258">MHREDIEQFAFLYLCGTRDRRLLLGREKMSFADFDRLIYITAFLGLLHYNLKMWNQYSVQFQSQLETLNFSCERITAPLDMTEYEEDIRKQEQWLTEFCSNAPNQGVQEYLRNVVNRN</sequence>
<dbReference type="AlphaFoldDB" id="A0A3R8L2G0"/>
<accession>A0A3R8L2G0</accession>
<reference evidence="1" key="1">
    <citation type="submission" date="2018-10" db="EMBL/GenBank/DDBJ databases">
        <title>Schaedlerella arabinophila gen. nov. sp. nov., isolated from the mouse intestinal tract and comparative analysis with the genome of the closely related altered Schaedler flora strain ASF502.</title>
        <authorList>
            <person name="Miyake S."/>
            <person name="Soh M."/>
            <person name="Seedorf H."/>
        </authorList>
    </citation>
    <scope>NUCLEOTIDE SEQUENCE [LARGE SCALE GENOMIC DNA]</scope>
    <source>
        <strain evidence="1">DSM 106076</strain>
    </source>
</reference>
<name>A0A3R8L2G0_9FIRM</name>
<dbReference type="EMBL" id="RHJS01000002">
    <property type="protein sequence ID" value="RRK35095.1"/>
    <property type="molecule type" value="Genomic_DNA"/>
</dbReference>
<gene>
    <name evidence="1" type="ORF">EBB54_30020</name>
</gene>
<keyword evidence="2" id="KW-1185">Reference proteome</keyword>
<evidence type="ECO:0000313" key="2">
    <source>
        <dbReference type="Proteomes" id="UP000274920"/>
    </source>
</evidence>
<proteinExistence type="predicted"/>
<comment type="caution">
    <text evidence="1">The sequence shown here is derived from an EMBL/GenBank/DDBJ whole genome shotgun (WGS) entry which is preliminary data.</text>
</comment>